<name>A0A5C2S7F5_9APHY</name>
<keyword evidence="3" id="KW-1185">Reference proteome</keyword>
<dbReference type="OrthoDB" id="2757812at2759"/>
<feature type="compositionally biased region" description="Pro residues" evidence="1">
    <location>
        <begin position="165"/>
        <end position="179"/>
    </location>
</feature>
<feature type="region of interest" description="Disordered" evidence="1">
    <location>
        <begin position="160"/>
        <end position="204"/>
    </location>
</feature>
<dbReference type="EMBL" id="ML122282">
    <property type="protein sequence ID" value="RPD57266.1"/>
    <property type="molecule type" value="Genomic_DNA"/>
</dbReference>
<organism evidence="2 3">
    <name type="scientific">Lentinus tigrinus ALCF2SS1-6</name>
    <dbReference type="NCBI Taxonomy" id="1328759"/>
    <lineage>
        <taxon>Eukaryota</taxon>
        <taxon>Fungi</taxon>
        <taxon>Dikarya</taxon>
        <taxon>Basidiomycota</taxon>
        <taxon>Agaricomycotina</taxon>
        <taxon>Agaricomycetes</taxon>
        <taxon>Polyporales</taxon>
        <taxon>Polyporaceae</taxon>
        <taxon>Lentinus</taxon>
    </lineage>
</organism>
<gene>
    <name evidence="2" type="ORF">L227DRAFT_235180</name>
</gene>
<feature type="region of interest" description="Disordered" evidence="1">
    <location>
        <begin position="91"/>
        <end position="146"/>
    </location>
</feature>
<proteinExistence type="predicted"/>
<evidence type="ECO:0000313" key="3">
    <source>
        <dbReference type="Proteomes" id="UP000313359"/>
    </source>
</evidence>
<feature type="region of interest" description="Disordered" evidence="1">
    <location>
        <begin position="408"/>
        <end position="445"/>
    </location>
</feature>
<sequence length="445" mass="49753">MSDSDPLTFTIAIPPPFVSGKPIEDNVAFAYSCTQNRRNFEAPWYGPLNQTGSKVVDFPMPIGTLSVLPQHPISISSAKLYPPVNRPDEIRAAFPDGYSDDDTDAPEGDRLRRSTRVKQLQPRAGPSTGNPASTGGRKNRSDAQRDAAIRKQLKKYYEYTRENPSPTPSPPSSPLPPQVPSQGHEQSHGPEEPGFPNDEPIDVGDISFQVSSHASASDRRADDNYPDLLFNHSITLTMRKPASGRRGLKVVHQCSPAILEAKRGPSRCMRGQALDRAIERLLQQAERDLLTYISAYFMADEHASAVIGISTAGGYWRWAVVKRADVPEYELLLREFALRGQEMLDLKKFQKHFHALFNGHPWQYLGEPESDAEWTKLRDEALIPLLEAHATDYPEFMQWLQPETVKGKGKMKQFPVGKSGKGRKSGTPPVALRRSTRVRRQVVHK</sequence>
<protein>
    <submittedName>
        <fullName evidence="2">Uncharacterized protein</fullName>
    </submittedName>
</protein>
<dbReference type="AlphaFoldDB" id="A0A5C2S7F5"/>
<accession>A0A5C2S7F5</accession>
<reference evidence="2" key="1">
    <citation type="journal article" date="2018" name="Genome Biol. Evol.">
        <title>Genomics and development of Lentinus tigrinus, a white-rot wood-decaying mushroom with dimorphic fruiting bodies.</title>
        <authorList>
            <person name="Wu B."/>
            <person name="Xu Z."/>
            <person name="Knudson A."/>
            <person name="Carlson A."/>
            <person name="Chen N."/>
            <person name="Kovaka S."/>
            <person name="LaButti K."/>
            <person name="Lipzen A."/>
            <person name="Pennachio C."/>
            <person name="Riley R."/>
            <person name="Schakwitz W."/>
            <person name="Umezawa K."/>
            <person name="Ohm R.A."/>
            <person name="Grigoriev I.V."/>
            <person name="Nagy L.G."/>
            <person name="Gibbons J."/>
            <person name="Hibbett D."/>
        </authorList>
    </citation>
    <scope>NUCLEOTIDE SEQUENCE [LARGE SCALE GENOMIC DNA]</scope>
    <source>
        <strain evidence="2">ALCF2SS1-6</strain>
    </source>
</reference>
<evidence type="ECO:0000313" key="2">
    <source>
        <dbReference type="EMBL" id="RPD57266.1"/>
    </source>
</evidence>
<dbReference type="Proteomes" id="UP000313359">
    <property type="component" value="Unassembled WGS sequence"/>
</dbReference>
<evidence type="ECO:0000256" key="1">
    <source>
        <dbReference type="SAM" id="MobiDB-lite"/>
    </source>
</evidence>
<feature type="compositionally biased region" description="Basic residues" evidence="1">
    <location>
        <begin position="434"/>
        <end position="445"/>
    </location>
</feature>